<dbReference type="InterPro" id="IPR044023">
    <property type="entry name" value="Ig_7"/>
</dbReference>
<proteinExistence type="predicted"/>
<dbReference type="Proteomes" id="UP001324380">
    <property type="component" value="Chromosome"/>
</dbReference>
<keyword evidence="1" id="KW-0732">Signal</keyword>
<dbReference type="Pfam" id="PF13585">
    <property type="entry name" value="CHU_C"/>
    <property type="match status" value="1"/>
</dbReference>
<dbReference type="SMART" id="SM00060">
    <property type="entry name" value="FN3"/>
    <property type="match status" value="2"/>
</dbReference>
<sequence length="3994" mass="407269">MRTFTFYSRYIIVLCLLLCATSQIFGQRHFATTQKSGATGLLCIGCVVTEQANAVDANLQSHSTLNVPVGLLAATYQELIFPGGAVAANTPLTIKLGTGDNLLDVTALGGVIITPYNGNVAGTPVTAPTLASVASSNNQLEFIFSPATAYDRIRVTLNGGLLGALSTIYVYDAFYSTPGPPVCNTAYDELHGISSALLGLGLNVGGVVNPQNAIDGNINTASTLNAGVGALGAFAQQTIIFQTQSVVGDSVRLTLSLPKALLDAGILTNIAVSTFNGNTDNNDTQQLSGSLLRLRLLDLSNNRQTFTVTYAPTKVFDRVQLRLGGIASVLSTLNLNEAEVIIPKPIIRINNVAVTDAQLCAGSTIALTATSNAPGTTFTWYSQATGGSVVATGATFTTPALTANTTYYVSATRAGCATASDRAPVTINVNQIPAAPVVANASVTVCPGSSAVFAATPVTGVTVKWYAAATGGTALFTGNTFDSGELTATTSFYAEASTGGTCVSTTRTKVTATISPLPAVPTLTASNAAICDGDVAVLEIANPVAGQTYNWYSAATGGTVLFTGTNFTSPALHANTNYYAEAVNATGCVSGTRVKAIVTVQPKPAAPVLAVNNATIGAGQTATINVTNAQTGITYNWYTSAAASTAVFTGTSFKTPALFSTTTYYVAAVNATGCQSAARTPITINVTIDNNSPCTFANQQTHVINGLCVLCDINNDVLAADADTTTASNIVVPVGLLGGSASQTLQFQQPGFKGDTIKMVFQTPGGLADVSLLGGITVAVYNGTTQVASYPLNNSLLTLRLLSGTNRYAVYVPAVGNYDRVQVTLNSGAATLLTSLQIYYAIQQYPKPVFNPAAPEICKGSPATLSITSPNPANGTFKWYSAPTGGAALATGTTYTTPALNANTTYYVEYSRNGSCVSPVRTPVQIIVDDPPAKPAVTPSSATILAGQTATFKATVVNNATIKWYTAPTGGTPVFTGSTFTTPALSANTTYYAEATLGSCVSPDRTAVPVTVNPIVIPDVAVTPPTQSVNAGTTATITASSTTPGTVFNWYTTPTGGTPIFTGATFESPAIFANTTYYAEAVVTATGAKSATRAAGIVNVNAIGSDPVACDAATTQTNSVNGVCLLCGISNAGGSVDNNRNSFSQIHVPIGLLGGSAQQTLHFVNTGIVGDSIIVELGIPGSLADVGLLSQIQIATYNGATYNGDRFTVNGSLLNVTLLNGTSRFRVAFKSTHTFNGVQVTFNSGVAGLLNAVNVYDAYQSVASPVISVPNVITCQGSSATLTATVPANVTVKWYSSATGGTLLATGPTFVTPNLTNNSTYYAEASRTADGCAQSIRTPATVTVTPAPANPLVNASTVTVCSGEPATFTAQAVSGVTFKWYAAATGGTALFTGATFVTPALTATKSYYVEATAGSCGNSTRTKVTANVTAAPTAPVVTQPTVQTCSGSPAVLSATSTQAGVIFNWYTTATGGTPVSTGAQFTTPALTASTSYYVEAASTGGCTSSTRAKADVSVNPTPVAPTIAVNPAGKQITSGQTATLTASSTTAGVTFKWYAAATGGTVIYTGAVFTTPALTSSTTYYVEASTTAGCTSATRTSVTITVNPIFSTSCDFASTQTNDVNGGLLCVGCAVNFPNNSVDSDTTNFSQLSVPIGLVGSNASQKLIFGDAGVVGDTVTVKVAVPASLATVGVLNQLQIASYNGNTYNNDRINLSSSLLKLTLLAGNQTALVKFAPKSAFDRVEIRFNGALASVFNTLNIYYATKQVEAPTLAANTVNICSGSTATFTVSNARAGIVYKWYTSATGGAAVHTGTNFTTAALTATTTYYVESSRASSGCANPNRVAATANVTPSPVNPVLAQASVQVCSGSPATFTVSPTQSGVVYNWYAAATGGSPIFTGAQFTTTTLTANTSYYVEASANGCVSPARTKADAVVNPIPVAPTVAVNPAGGQVTTGGNATLTASSTTAGAIFKWYTTPTGGTAIFTGAVFTTPALIATTTYYAESSLASGCVSAQRTPVIITVTQPIIIPDVAVNPPTQTVNPGTSGTLTASSTTPGAVFKWYTTPTGGASIFTGATFVSPSVFSQTTYYAESSIPATGVTSTSRASGVINVNVVGPNPVPCDAAIDQSNSVNGICLLCGISNAAGSIDNNSNSFSQIHVPVGLLGGSAQQTLRFANTGIPGDSVTVELGIPGSLADVGLLSQIQVATYNGTTYNGDRFTVNGSLLRITLLNGTSRFKVVFKSTHTFDRVQVTFNSGVAGLLNAVNVYDAYQSVAAPVISTANVAICQGAQATLTATVPANVTVRWYTTASGGSPVFTGAVFTTPVLTANKTYYAEASRTADGCAQSVRTPATVTVTPAPAKPIVNTPDVTVCSGQPATFTAQAVGGVTFNWYTQATGGTPVFTGNPFTTGLLSATTTYYVEAQGAGSCGSSSRTQVTAHVTATPLVPVISQTPVSTCSGSSAVLSATSTQAGITFKWYTTATGGIPIFTGAQFTTPNLTANTSYYVEATAGGCTSSTRAKADVIVNPTPVAPVVTSNAPGGQITSGQKATLTATSTTAGATFKWYTSVTGGTAIFTGAIFTTPALTSSTTYYVEATLASSGCTSVTRTAVNVKVNPIFSTSCDFASTQTNGTSGLACVGCSVINPDNAVDQDTTNFSQLRVSIGLLGSVSQKLIFGDAGVVGDTVTVKIGTPGSLINVGVLNSLQITSFNGNTSNGDQVALSSNLLKITLLSGGQTAIIKFRPKAGFDRVELSLNALLAVVSNVNIYYASKQVEAPTLAVNTVNICSGGTATFTVSNARAGVTYKWYTDAVGGTLVHTGATYSPTNITATTTYYVESSRASSGCANPNRVAATVNVTPSPQNPILTKAAFEICAGERVTFTVTNANGATINWYDAPTNGNLVHTGATFTTSPVSDIIYFIEAANGTCISPARTVATVKVNPLPQKPSVQANDVDVCAGSPAALAVSTPQAGVTYKWYTAATGGAAVHTGITYTTPAVTQNIIYYIEASNTTTGCINEGGRTAVHITTNGLPAAPTLSATTTQVCNGGSATISVTNPVVGLQYNWYTAATGGASVFTGTSFTRNNLTANVSYFVEAVSASSCSSTTRTRTDITVLPVPPPPTVQAPGGDLTVCSGSFTTLSIVNPQAGVVYRWYDAQTNGTLLFTGTVFRTPNLTVTTTYYVEAANAGNCTSSSRTAVKVTVNQLPADPVLAVANPSVCLGSPATLTIKTPQAGITYKWYSVATGGTALATGNSYKTAPITATTDFYVEAVNGTGCSSSSRTLAEVTVNPAPQAPVIANGTTAPTCAGSPAILSISNPQVLLTYKWYSAPTGGTALASGVTYTTPVLTTNTSYYAEASNSAGCTSATRTKVDVIVNQLPTGPTITTQAGSSTPTVCSGGSAVLIATSTTANVSFKWYTAATGGSPIFTGAMYTTQPITAATTYYVEAVSNTSGCASSTRTSVQVTIDNTKAPNPSIDAAGLTTCQNSAAVIRIANPVAGTIYNWYTAASGGSSIHVGSTYTTPVLTANTTYYVQATNAQSCNPSNRVPANVKVTPQPATPTFTVNSPVPVCRGSATTISVASPQANLTYNWYDSATKNNLIFTGTTFPTGPVNANATYYVEAVNGSCESASLASIQVNVVDAPGAPVLVNGGSVAGCQGGQVTLEISNPQTGFTYNWYSTASGGTSLASGKTYTTPVLTVNTIYFVEAVNVTGCPSASRTSAQVTVTSAPVAPQASAQGTSICPGLSTTISATSATPGAIIKWYANDTGGAALATGTDFTTPVLSANTTYYAEAETAGGCVSTVRTLVTVTILGPLAAPIPSVSATTTSSVSFQWTAVTGATGYQVSLDNGQHFVAPSSGANGLTHVVSNLQPGESVTIIVRASGNSDCQLSANSAAVTGTASNPFGNGLFIPNVFTPNGDGNNDLLQVYGNTIKSLTLSIYDQWGELQYQTTNKASGWDGTYKGTKQPVGVYVYYVEATMNDGQVVKKKGTVTLLR</sequence>
<feature type="chain" id="PRO_5046212857" evidence="1">
    <location>
        <begin position="27"/>
        <end position="3994"/>
    </location>
</feature>
<dbReference type="InterPro" id="IPR026341">
    <property type="entry name" value="T9SS_type_B"/>
</dbReference>
<accession>A0ABZ0TM42</accession>
<dbReference type="Gene3D" id="2.60.40.10">
    <property type="entry name" value="Immunoglobulins"/>
    <property type="match status" value="1"/>
</dbReference>
<dbReference type="InterPro" id="IPR036116">
    <property type="entry name" value="FN3_sf"/>
</dbReference>
<dbReference type="InterPro" id="IPR003599">
    <property type="entry name" value="Ig_sub"/>
</dbReference>
<reference evidence="3 4" key="1">
    <citation type="submission" date="2023-11" db="EMBL/GenBank/DDBJ databases">
        <title>Analysis of the Genomes of Mucilaginibacter gossypii cycad 4 and M. sabulilitoris SNA2: microbes with the potential for plant growth promotion.</title>
        <authorList>
            <person name="Hirsch A.M."/>
            <person name="Humm E."/>
            <person name="Rubbi M."/>
            <person name="Del Vecchio G."/>
            <person name="Ha S.M."/>
            <person name="Pellegrini M."/>
            <person name="Gunsalus R.P."/>
        </authorList>
    </citation>
    <scope>NUCLEOTIDE SEQUENCE [LARGE SCALE GENOMIC DNA]</scope>
    <source>
        <strain evidence="3 4">SNA2</strain>
    </source>
</reference>
<name>A0ABZ0TM42_9SPHI</name>
<dbReference type="Pfam" id="PF19081">
    <property type="entry name" value="Ig_7"/>
    <property type="match status" value="31"/>
</dbReference>
<evidence type="ECO:0000313" key="4">
    <source>
        <dbReference type="Proteomes" id="UP001324380"/>
    </source>
</evidence>
<feature type="signal peptide" evidence="1">
    <location>
        <begin position="1"/>
        <end position="26"/>
    </location>
</feature>
<feature type="domain" description="Fibronectin type-III" evidence="2">
    <location>
        <begin position="3812"/>
        <end position="3902"/>
    </location>
</feature>
<dbReference type="RefSeq" id="WP_321562946.1">
    <property type="nucleotide sequence ID" value="NZ_CP139558.1"/>
</dbReference>
<dbReference type="NCBIfam" id="TIGR04131">
    <property type="entry name" value="Bac_Flav_CTERM"/>
    <property type="match status" value="1"/>
</dbReference>
<gene>
    <name evidence="3" type="ORF">SNE25_31340</name>
</gene>
<evidence type="ECO:0000256" key="1">
    <source>
        <dbReference type="SAM" id="SignalP"/>
    </source>
</evidence>
<dbReference type="CDD" id="cd00063">
    <property type="entry name" value="FN3"/>
    <property type="match status" value="1"/>
</dbReference>
<dbReference type="SUPFAM" id="SSF49265">
    <property type="entry name" value="Fibronectin type III"/>
    <property type="match status" value="1"/>
</dbReference>
<keyword evidence="4" id="KW-1185">Reference proteome</keyword>
<evidence type="ECO:0000313" key="3">
    <source>
        <dbReference type="EMBL" id="WPU93816.1"/>
    </source>
</evidence>
<dbReference type="SMART" id="SM00409">
    <property type="entry name" value="IG"/>
    <property type="match status" value="12"/>
</dbReference>
<dbReference type="EMBL" id="CP139558">
    <property type="protein sequence ID" value="WPU93816.1"/>
    <property type="molecule type" value="Genomic_DNA"/>
</dbReference>
<evidence type="ECO:0000259" key="2">
    <source>
        <dbReference type="PROSITE" id="PS50853"/>
    </source>
</evidence>
<protein>
    <submittedName>
        <fullName evidence="3">Gliding motility-associated C-terminal domain-containing protein</fullName>
    </submittedName>
</protein>
<dbReference type="InterPro" id="IPR003961">
    <property type="entry name" value="FN3_dom"/>
</dbReference>
<dbReference type="InterPro" id="IPR013783">
    <property type="entry name" value="Ig-like_fold"/>
</dbReference>
<dbReference type="PROSITE" id="PS50853">
    <property type="entry name" value="FN3"/>
    <property type="match status" value="1"/>
</dbReference>
<organism evidence="3 4">
    <name type="scientific">Mucilaginibacter sabulilitoris</name>
    <dbReference type="NCBI Taxonomy" id="1173583"/>
    <lineage>
        <taxon>Bacteria</taxon>
        <taxon>Pseudomonadati</taxon>
        <taxon>Bacteroidota</taxon>
        <taxon>Sphingobacteriia</taxon>
        <taxon>Sphingobacteriales</taxon>
        <taxon>Sphingobacteriaceae</taxon>
        <taxon>Mucilaginibacter</taxon>
    </lineage>
</organism>